<dbReference type="GO" id="GO:0003964">
    <property type="term" value="F:RNA-directed DNA polymerase activity"/>
    <property type="evidence" value="ECO:0007669"/>
    <property type="project" value="UniProtKB-KW"/>
</dbReference>
<keyword evidence="3" id="KW-0540">Nuclease</keyword>
<evidence type="ECO:0000256" key="2">
    <source>
        <dbReference type="ARBA" id="ARBA00022695"/>
    </source>
</evidence>
<comment type="caution">
    <text evidence="8">The sequence shown here is derived from an EMBL/GenBank/DDBJ whole genome shotgun (WGS) entry which is preliminary data.</text>
</comment>
<accession>A0A9Q3FWS6</accession>
<keyword evidence="1" id="KW-0808">Transferase</keyword>
<organism evidence="8 9">
    <name type="scientific">Austropuccinia psidii MF-1</name>
    <dbReference type="NCBI Taxonomy" id="1389203"/>
    <lineage>
        <taxon>Eukaryota</taxon>
        <taxon>Fungi</taxon>
        <taxon>Dikarya</taxon>
        <taxon>Basidiomycota</taxon>
        <taxon>Pucciniomycotina</taxon>
        <taxon>Pucciniomycetes</taxon>
        <taxon>Pucciniales</taxon>
        <taxon>Sphaerophragmiaceae</taxon>
        <taxon>Austropuccinia</taxon>
    </lineage>
</organism>
<gene>
    <name evidence="8" type="ORF">O181_084727</name>
</gene>
<dbReference type="EMBL" id="AVOT02049875">
    <property type="protein sequence ID" value="MBW0545012.1"/>
    <property type="molecule type" value="Genomic_DNA"/>
</dbReference>
<keyword evidence="5" id="KW-0378">Hydrolase</keyword>
<evidence type="ECO:0000256" key="1">
    <source>
        <dbReference type="ARBA" id="ARBA00022679"/>
    </source>
</evidence>
<keyword evidence="9" id="KW-1185">Reference proteome</keyword>
<evidence type="ECO:0000313" key="9">
    <source>
        <dbReference type="Proteomes" id="UP000765509"/>
    </source>
</evidence>
<keyword evidence="6" id="KW-0695">RNA-directed DNA polymerase</keyword>
<proteinExistence type="predicted"/>
<dbReference type="Pfam" id="PF17917">
    <property type="entry name" value="RT_RNaseH"/>
    <property type="match status" value="1"/>
</dbReference>
<evidence type="ECO:0000256" key="5">
    <source>
        <dbReference type="ARBA" id="ARBA00022801"/>
    </source>
</evidence>
<dbReference type="Proteomes" id="UP000765509">
    <property type="component" value="Unassembled WGS sequence"/>
</dbReference>
<name>A0A9Q3FWS6_9BASI</name>
<evidence type="ECO:0000256" key="3">
    <source>
        <dbReference type="ARBA" id="ARBA00022722"/>
    </source>
</evidence>
<keyword evidence="2" id="KW-0548">Nucleotidyltransferase</keyword>
<keyword evidence="4" id="KW-0255">Endonuclease</keyword>
<reference evidence="8" key="1">
    <citation type="submission" date="2021-03" db="EMBL/GenBank/DDBJ databases">
        <title>Draft genome sequence of rust myrtle Austropuccinia psidii MF-1, a brazilian biotype.</title>
        <authorList>
            <person name="Quecine M.C."/>
            <person name="Pachon D.M.R."/>
            <person name="Bonatelli M.L."/>
            <person name="Correr F.H."/>
            <person name="Franceschini L.M."/>
            <person name="Leite T.F."/>
            <person name="Margarido G.R.A."/>
            <person name="Almeida C.A."/>
            <person name="Ferrarezi J.A."/>
            <person name="Labate C.A."/>
        </authorList>
    </citation>
    <scope>NUCLEOTIDE SEQUENCE</scope>
    <source>
        <strain evidence="8">MF-1</strain>
    </source>
</reference>
<evidence type="ECO:0000256" key="6">
    <source>
        <dbReference type="ARBA" id="ARBA00022918"/>
    </source>
</evidence>
<dbReference type="InterPro" id="IPR041373">
    <property type="entry name" value="RT_RNaseH"/>
</dbReference>
<protein>
    <recommendedName>
        <fullName evidence="7">Reverse transcriptase RNase H-like domain-containing protein</fullName>
    </recommendedName>
</protein>
<sequence length="173" mass="19960">MECIFLVCALEKLHYHLNDSVFEVIIDFNSVKSLLNMKTTNRNIIRWHIAIKEYRDNMTLVHKSGNIYKNADGLSSWELPITPYNPAYFPANAEPQIPIQGINITDVGAEFFQEVRASYKQDMNCHIITSLLYKDCKDTALDNSLDDICKTSYEIEDSIYLMISYIIGLRTHV</sequence>
<evidence type="ECO:0000259" key="7">
    <source>
        <dbReference type="Pfam" id="PF17917"/>
    </source>
</evidence>
<feature type="domain" description="Reverse transcriptase RNase H-like" evidence="7">
    <location>
        <begin position="2"/>
        <end position="54"/>
    </location>
</feature>
<dbReference type="GO" id="GO:0004519">
    <property type="term" value="F:endonuclease activity"/>
    <property type="evidence" value="ECO:0007669"/>
    <property type="project" value="UniProtKB-KW"/>
</dbReference>
<evidence type="ECO:0000256" key="4">
    <source>
        <dbReference type="ARBA" id="ARBA00022759"/>
    </source>
</evidence>
<dbReference type="AlphaFoldDB" id="A0A9Q3FWS6"/>
<dbReference type="GO" id="GO:0016787">
    <property type="term" value="F:hydrolase activity"/>
    <property type="evidence" value="ECO:0007669"/>
    <property type="project" value="UniProtKB-KW"/>
</dbReference>
<evidence type="ECO:0000313" key="8">
    <source>
        <dbReference type="EMBL" id="MBW0545012.1"/>
    </source>
</evidence>